<dbReference type="GO" id="GO:0051117">
    <property type="term" value="F:ATPase binding"/>
    <property type="evidence" value="ECO:0007669"/>
    <property type="project" value="TreeGrafter"/>
</dbReference>
<dbReference type="GO" id="GO:0009368">
    <property type="term" value="C:endopeptidase Clp complex"/>
    <property type="evidence" value="ECO:0007669"/>
    <property type="project" value="TreeGrafter"/>
</dbReference>
<gene>
    <name evidence="2" type="ORF">MM415A01359_0004</name>
    <name evidence="1" type="ORF">MM415B00949_0022</name>
</gene>
<proteinExistence type="predicted"/>
<organism evidence="2">
    <name type="scientific">viral metagenome</name>
    <dbReference type="NCBI Taxonomy" id="1070528"/>
    <lineage>
        <taxon>unclassified sequences</taxon>
        <taxon>metagenomes</taxon>
        <taxon>organismal metagenomes</taxon>
    </lineage>
</organism>
<dbReference type="Gene3D" id="3.90.226.10">
    <property type="entry name" value="2-enoyl-CoA Hydratase, Chain A, domain 1"/>
    <property type="match status" value="1"/>
</dbReference>
<dbReference type="GO" id="GO:0006515">
    <property type="term" value="P:protein quality control for misfolded or incompletely synthesized proteins"/>
    <property type="evidence" value="ECO:0007669"/>
    <property type="project" value="TreeGrafter"/>
</dbReference>
<dbReference type="AlphaFoldDB" id="A0A6M3K454"/>
<protein>
    <submittedName>
        <fullName evidence="2">Putative protease</fullName>
    </submittedName>
</protein>
<dbReference type="InterPro" id="IPR023562">
    <property type="entry name" value="ClpP/TepA"/>
</dbReference>
<keyword evidence="2" id="KW-0378">Hydrolase</keyword>
<reference evidence="2" key="1">
    <citation type="submission" date="2020-03" db="EMBL/GenBank/DDBJ databases">
        <title>The deep terrestrial virosphere.</title>
        <authorList>
            <person name="Holmfeldt K."/>
            <person name="Nilsson E."/>
            <person name="Simone D."/>
            <person name="Lopez-Fernandez M."/>
            <person name="Wu X."/>
            <person name="de Brujin I."/>
            <person name="Lundin D."/>
            <person name="Andersson A."/>
            <person name="Bertilsson S."/>
            <person name="Dopson M."/>
        </authorList>
    </citation>
    <scope>NUCLEOTIDE SEQUENCE</scope>
    <source>
        <strain evidence="2">MM415A01359</strain>
        <strain evidence="1">MM415B00949</strain>
    </source>
</reference>
<dbReference type="GO" id="GO:0004176">
    <property type="term" value="F:ATP-dependent peptidase activity"/>
    <property type="evidence" value="ECO:0007669"/>
    <property type="project" value="TreeGrafter"/>
</dbReference>
<dbReference type="InterPro" id="IPR029045">
    <property type="entry name" value="ClpP/crotonase-like_dom_sf"/>
</dbReference>
<dbReference type="PANTHER" id="PTHR10381:SF11">
    <property type="entry name" value="ATP-DEPENDENT CLP PROTEASE PROTEOLYTIC SUBUNIT, MITOCHONDRIAL"/>
    <property type="match status" value="1"/>
</dbReference>
<dbReference type="PANTHER" id="PTHR10381">
    <property type="entry name" value="ATP-DEPENDENT CLP PROTEASE PROTEOLYTIC SUBUNIT"/>
    <property type="match status" value="1"/>
</dbReference>
<dbReference type="SUPFAM" id="SSF52096">
    <property type="entry name" value="ClpP/crotonase"/>
    <property type="match status" value="1"/>
</dbReference>
<dbReference type="Pfam" id="PF00574">
    <property type="entry name" value="CLP_protease"/>
    <property type="match status" value="1"/>
</dbReference>
<keyword evidence="2" id="KW-0645">Protease</keyword>
<evidence type="ECO:0000313" key="2">
    <source>
        <dbReference type="EMBL" id="QJA77133.1"/>
    </source>
</evidence>
<dbReference type="EMBL" id="MT141440">
    <property type="protein sequence ID" value="QJA61398.1"/>
    <property type="molecule type" value="Genomic_DNA"/>
</dbReference>
<evidence type="ECO:0000313" key="1">
    <source>
        <dbReference type="EMBL" id="QJA61398.1"/>
    </source>
</evidence>
<dbReference type="EMBL" id="MT142265">
    <property type="protein sequence ID" value="QJA77133.1"/>
    <property type="molecule type" value="Genomic_DNA"/>
</dbReference>
<accession>A0A6M3K454</accession>
<dbReference type="GO" id="GO:0004252">
    <property type="term" value="F:serine-type endopeptidase activity"/>
    <property type="evidence" value="ECO:0007669"/>
    <property type="project" value="TreeGrafter"/>
</dbReference>
<name>A0A6M3K454_9ZZZZ</name>
<sequence length="194" mass="21972">MDEEIFVTTEYERRTLRKNRIIVVSGDIDSGTAHEFLEDIHVLLHEESKDPITIVIASPGGEAFSGFAMVRAVRLAQNSGIKVIGSVHGYACSMAFFLLQSCDERIMGKLDVLMAHGITTGFTGDMKNIESETKLLTYWHREWADLVANRCVGDYTEPGFWFEVFRDNTPQWYTAEECIEMGVVDKVDDSDYKN</sequence>